<dbReference type="EMBL" id="KQ086064">
    <property type="protein sequence ID" value="KLO09169.1"/>
    <property type="molecule type" value="Genomic_DNA"/>
</dbReference>
<keyword evidence="2" id="KW-1185">Reference proteome</keyword>
<proteinExistence type="predicted"/>
<protein>
    <submittedName>
        <fullName evidence="1">Uncharacterized protein</fullName>
    </submittedName>
</protein>
<organism evidence="1 2">
    <name type="scientific">Schizopora paradoxa</name>
    <dbReference type="NCBI Taxonomy" id="27342"/>
    <lineage>
        <taxon>Eukaryota</taxon>
        <taxon>Fungi</taxon>
        <taxon>Dikarya</taxon>
        <taxon>Basidiomycota</taxon>
        <taxon>Agaricomycotina</taxon>
        <taxon>Agaricomycetes</taxon>
        <taxon>Hymenochaetales</taxon>
        <taxon>Schizoporaceae</taxon>
        <taxon>Schizopora</taxon>
    </lineage>
</organism>
<evidence type="ECO:0000313" key="2">
    <source>
        <dbReference type="Proteomes" id="UP000053477"/>
    </source>
</evidence>
<dbReference type="InParanoid" id="A0A0H2RBG8"/>
<name>A0A0H2RBG8_9AGAM</name>
<evidence type="ECO:0000313" key="1">
    <source>
        <dbReference type="EMBL" id="KLO09169.1"/>
    </source>
</evidence>
<dbReference type="AlphaFoldDB" id="A0A0H2RBG8"/>
<reference evidence="1 2" key="1">
    <citation type="submission" date="2015-04" db="EMBL/GenBank/DDBJ databases">
        <title>Complete genome sequence of Schizopora paradoxa KUC8140, a cosmopolitan wood degrader in East Asia.</title>
        <authorList>
            <consortium name="DOE Joint Genome Institute"/>
            <person name="Min B."/>
            <person name="Park H."/>
            <person name="Jang Y."/>
            <person name="Kim J.-J."/>
            <person name="Kim K.H."/>
            <person name="Pangilinan J."/>
            <person name="Lipzen A."/>
            <person name="Riley R."/>
            <person name="Grigoriev I.V."/>
            <person name="Spatafora J.W."/>
            <person name="Choi I.-G."/>
        </authorList>
    </citation>
    <scope>NUCLEOTIDE SEQUENCE [LARGE SCALE GENOMIC DNA]</scope>
    <source>
        <strain evidence="1 2">KUC8140</strain>
    </source>
</reference>
<dbReference type="OrthoDB" id="3332345at2759"/>
<sequence length="230" mass="26157">MSRTQSESIVTARTRCSVLETSTANGCIPASTRIQPRRFRINGKYFITSDHLPEPLDVLYKNVGQQRLQDVHVDTMLLDGHMLVCLHVAGTSLPFDSTGHYPIIAGYLPDGQRLYIAAVRVEWLWYFTTAMDGASSVRYTDEVGDEREADDFFVLALRYEPSDIVLPYPRSPKGAMDATKPVFWMRLWPEKDPDYFEDERLTDDLFLKSLLDGLAVENNNLDLLLVTANF</sequence>
<dbReference type="Proteomes" id="UP000053477">
    <property type="component" value="Unassembled WGS sequence"/>
</dbReference>
<gene>
    <name evidence="1" type="ORF">SCHPADRAFT_578078</name>
</gene>
<accession>A0A0H2RBG8</accession>